<feature type="compositionally biased region" description="Basic and acidic residues" evidence="1">
    <location>
        <begin position="50"/>
        <end position="68"/>
    </location>
</feature>
<sequence>MRGVGTTLGFLGSPGEGETRRLQAQQQPLAKGRRAPHVKTKMTPKATRNSGDRTDGAKMTRVGRDKGEPAGVNKRMTSIVGKPAVKNTLGSVKDAKMSNSTAPRSKSRGKGEKELGPLGSRQPQTQRTNQIKQPECQSKEGTANTSGSALEREDLHKPLGSPKRWGKTIGKEPQLMDWGKDSSDKFYSLTEESDLSSIDHSSGESEDSETSEAGNKSSSNELTVRQVR</sequence>
<accession>A0AAV7VVN4</accession>
<protein>
    <submittedName>
        <fullName evidence="2">Uncharacterized protein</fullName>
    </submittedName>
</protein>
<dbReference type="EMBL" id="JANPWB010000003">
    <property type="protein sequence ID" value="KAJ1204413.1"/>
    <property type="molecule type" value="Genomic_DNA"/>
</dbReference>
<name>A0AAV7VVN4_PLEWA</name>
<organism evidence="2 3">
    <name type="scientific">Pleurodeles waltl</name>
    <name type="common">Iberian ribbed newt</name>
    <dbReference type="NCBI Taxonomy" id="8319"/>
    <lineage>
        <taxon>Eukaryota</taxon>
        <taxon>Metazoa</taxon>
        <taxon>Chordata</taxon>
        <taxon>Craniata</taxon>
        <taxon>Vertebrata</taxon>
        <taxon>Euteleostomi</taxon>
        <taxon>Amphibia</taxon>
        <taxon>Batrachia</taxon>
        <taxon>Caudata</taxon>
        <taxon>Salamandroidea</taxon>
        <taxon>Salamandridae</taxon>
        <taxon>Pleurodelinae</taxon>
        <taxon>Pleurodeles</taxon>
    </lineage>
</organism>
<feature type="compositionally biased region" description="Polar residues" evidence="1">
    <location>
        <begin position="213"/>
        <end position="228"/>
    </location>
</feature>
<evidence type="ECO:0000256" key="1">
    <source>
        <dbReference type="SAM" id="MobiDB-lite"/>
    </source>
</evidence>
<dbReference type="AlphaFoldDB" id="A0AAV7VVN4"/>
<feature type="compositionally biased region" description="Polar residues" evidence="1">
    <location>
        <begin position="121"/>
        <end position="148"/>
    </location>
</feature>
<reference evidence="2" key="1">
    <citation type="journal article" date="2022" name="bioRxiv">
        <title>Sequencing and chromosome-scale assembly of the giantPleurodeles waltlgenome.</title>
        <authorList>
            <person name="Brown T."/>
            <person name="Elewa A."/>
            <person name="Iarovenko S."/>
            <person name="Subramanian E."/>
            <person name="Araus A.J."/>
            <person name="Petzold A."/>
            <person name="Susuki M."/>
            <person name="Suzuki K.-i.T."/>
            <person name="Hayashi T."/>
            <person name="Toyoda A."/>
            <person name="Oliveira C."/>
            <person name="Osipova E."/>
            <person name="Leigh N.D."/>
            <person name="Simon A."/>
            <person name="Yun M.H."/>
        </authorList>
    </citation>
    <scope>NUCLEOTIDE SEQUENCE</scope>
    <source>
        <strain evidence="2">20211129_DDA</strain>
        <tissue evidence="2">Liver</tissue>
    </source>
</reference>
<evidence type="ECO:0000313" key="2">
    <source>
        <dbReference type="EMBL" id="KAJ1204413.1"/>
    </source>
</evidence>
<comment type="caution">
    <text evidence="2">The sequence shown here is derived from an EMBL/GenBank/DDBJ whole genome shotgun (WGS) entry which is preliminary data.</text>
</comment>
<evidence type="ECO:0000313" key="3">
    <source>
        <dbReference type="Proteomes" id="UP001066276"/>
    </source>
</evidence>
<dbReference type="Proteomes" id="UP001066276">
    <property type="component" value="Chromosome 2_1"/>
</dbReference>
<proteinExistence type="predicted"/>
<keyword evidence="3" id="KW-1185">Reference proteome</keyword>
<gene>
    <name evidence="2" type="ORF">NDU88_008191</name>
</gene>
<feature type="region of interest" description="Disordered" evidence="1">
    <location>
        <begin position="1"/>
        <end position="228"/>
    </location>
</feature>
<feature type="compositionally biased region" description="Basic residues" evidence="1">
    <location>
        <begin position="31"/>
        <end position="42"/>
    </location>
</feature>